<evidence type="ECO:0000313" key="3">
    <source>
        <dbReference type="EMBL" id="GGB62274.1"/>
    </source>
</evidence>
<gene>
    <name evidence="3" type="ORF">GCM10011316_37760</name>
</gene>
<dbReference type="AlphaFoldDB" id="A0A916X2J1"/>
<dbReference type="RefSeq" id="WP_188656283.1">
    <property type="nucleotide sequence ID" value="NZ_BMFA01000017.1"/>
</dbReference>
<dbReference type="EMBL" id="BMFA01000017">
    <property type="protein sequence ID" value="GGB62274.1"/>
    <property type="molecule type" value="Genomic_DNA"/>
</dbReference>
<feature type="transmembrane region" description="Helical" evidence="2">
    <location>
        <begin position="30"/>
        <end position="52"/>
    </location>
</feature>
<evidence type="ECO:0000256" key="1">
    <source>
        <dbReference type="SAM" id="MobiDB-lite"/>
    </source>
</evidence>
<protein>
    <submittedName>
        <fullName evidence="3">Uncharacterized protein</fullName>
    </submittedName>
</protein>
<keyword evidence="2" id="KW-1133">Transmembrane helix</keyword>
<reference evidence="3" key="1">
    <citation type="journal article" date="2014" name="Int. J. Syst. Evol. Microbiol.">
        <title>Complete genome sequence of Corynebacterium casei LMG S-19264T (=DSM 44701T), isolated from a smear-ripened cheese.</title>
        <authorList>
            <consortium name="US DOE Joint Genome Institute (JGI-PGF)"/>
            <person name="Walter F."/>
            <person name="Albersmeier A."/>
            <person name="Kalinowski J."/>
            <person name="Ruckert C."/>
        </authorList>
    </citation>
    <scope>NUCLEOTIDE SEQUENCE</scope>
    <source>
        <strain evidence="3">CGMCC 1.12426</strain>
    </source>
</reference>
<evidence type="ECO:0000256" key="2">
    <source>
        <dbReference type="SAM" id="Phobius"/>
    </source>
</evidence>
<reference evidence="3" key="2">
    <citation type="submission" date="2020-09" db="EMBL/GenBank/DDBJ databases">
        <authorList>
            <person name="Sun Q."/>
            <person name="Zhou Y."/>
        </authorList>
    </citation>
    <scope>NUCLEOTIDE SEQUENCE</scope>
    <source>
        <strain evidence="3">CGMCC 1.12426</strain>
    </source>
</reference>
<name>A0A916X2J1_9HYPH</name>
<evidence type="ECO:0000313" key="4">
    <source>
        <dbReference type="Proteomes" id="UP000605148"/>
    </source>
</evidence>
<organism evidence="3 4">
    <name type="scientific">Roseibium aquae</name>
    <dbReference type="NCBI Taxonomy" id="1323746"/>
    <lineage>
        <taxon>Bacteria</taxon>
        <taxon>Pseudomonadati</taxon>
        <taxon>Pseudomonadota</taxon>
        <taxon>Alphaproteobacteria</taxon>
        <taxon>Hyphomicrobiales</taxon>
        <taxon>Stappiaceae</taxon>
        <taxon>Roseibium</taxon>
    </lineage>
</organism>
<feature type="transmembrane region" description="Helical" evidence="2">
    <location>
        <begin position="73"/>
        <end position="96"/>
    </location>
</feature>
<accession>A0A916X2J1</accession>
<keyword evidence="4" id="KW-1185">Reference proteome</keyword>
<comment type="caution">
    <text evidence="3">The sequence shown here is derived from an EMBL/GenBank/DDBJ whole genome shotgun (WGS) entry which is preliminary data.</text>
</comment>
<feature type="region of interest" description="Disordered" evidence="1">
    <location>
        <begin position="122"/>
        <end position="179"/>
    </location>
</feature>
<keyword evidence="2" id="KW-0812">Transmembrane</keyword>
<keyword evidence="2" id="KW-0472">Membrane</keyword>
<dbReference type="Proteomes" id="UP000605148">
    <property type="component" value="Unassembled WGS sequence"/>
</dbReference>
<sequence length="179" mass="19136">MAGAAPAGMNELAPHHVPFFIPSADGTDPLMTVMTVLLVAGVIMVGVFYLYLHSLPERLAHKHDRMQFEVVAVLGLLALFTHNNWFWVAALLLAFVKLPDFLTPLASIAESLGRMVGPVTAGRDGPALADRSPSGGDTPDQAQPAADPRSSDGHNPTPDEELVVALNEIAEPERPTNKE</sequence>
<proteinExistence type="predicted"/>